<organism evidence="1 2">
    <name type="scientific">Belliella buryatensis</name>
    <dbReference type="NCBI Taxonomy" id="1500549"/>
    <lineage>
        <taxon>Bacteria</taxon>
        <taxon>Pseudomonadati</taxon>
        <taxon>Bacteroidota</taxon>
        <taxon>Cytophagia</taxon>
        <taxon>Cytophagales</taxon>
        <taxon>Cyclobacteriaceae</taxon>
        <taxon>Belliella</taxon>
    </lineage>
</organism>
<accession>A0A239BD36</accession>
<sequence>MKGFGLLLSLIIGLNFLTGCFSKEHSESNKFTFDDFPEKKQLTGKKYVFPEILVPSRILYKNGKLIVSDRSGLAILHRINAKKMSYEQEKAKIGWGPNELPSVWSIDSGVSNDTFWVYSSSGKLFAEFDLADSTKSFKSSLKQTEKMYLATQLTITENNSFFGFMINGEDQFVLFDSLGNIKSRFGKWSEVMPELSYDPYLIADLHYGDLIGNSNQGIFALPSIRTDRIEIIDLNKQTKKVVEGPVNHFPEYKIINSGGEEVIVVDSFKEMLTYNTGFVGGEMIFLAFIGKNRAKMGNDNVKDILVLDFDGKPVVHYVLDQSVLNITVDEVNRKIYGTTIDEEPGILVFDY</sequence>
<protein>
    <submittedName>
        <fullName evidence="1">TolB-like 6-blade propeller-like</fullName>
    </submittedName>
</protein>
<dbReference type="Proteomes" id="UP000198480">
    <property type="component" value="Unassembled WGS sequence"/>
</dbReference>
<keyword evidence="2" id="KW-1185">Reference proteome</keyword>
<dbReference type="RefSeq" id="WP_170932419.1">
    <property type="nucleotide sequence ID" value="NZ_FZOK01000002.1"/>
</dbReference>
<gene>
    <name evidence="1" type="ORF">SAMN06295967_102298</name>
</gene>
<evidence type="ECO:0000313" key="1">
    <source>
        <dbReference type="EMBL" id="SNS05877.1"/>
    </source>
</evidence>
<reference evidence="2" key="1">
    <citation type="submission" date="2017-06" db="EMBL/GenBank/DDBJ databases">
        <authorList>
            <person name="Varghese N."/>
            <person name="Submissions S."/>
        </authorList>
    </citation>
    <scope>NUCLEOTIDE SEQUENCE [LARGE SCALE GENOMIC DNA]</scope>
    <source>
        <strain evidence="2">5C</strain>
    </source>
</reference>
<evidence type="ECO:0000313" key="2">
    <source>
        <dbReference type="Proteomes" id="UP000198480"/>
    </source>
</evidence>
<dbReference type="AlphaFoldDB" id="A0A239BD36"/>
<name>A0A239BD36_9BACT</name>
<dbReference type="EMBL" id="FZOK01000002">
    <property type="protein sequence ID" value="SNS05877.1"/>
    <property type="molecule type" value="Genomic_DNA"/>
</dbReference>
<dbReference type="PROSITE" id="PS51257">
    <property type="entry name" value="PROKAR_LIPOPROTEIN"/>
    <property type="match status" value="1"/>
</dbReference>
<dbReference type="Pfam" id="PF15869">
    <property type="entry name" value="TolB_like"/>
    <property type="match status" value="1"/>
</dbReference>
<proteinExistence type="predicted"/>